<organism evidence="1 2">
    <name type="scientific">Trichobilharzia regenti</name>
    <name type="common">Nasal bird schistosome</name>
    <dbReference type="NCBI Taxonomy" id="157069"/>
    <lineage>
        <taxon>Eukaryota</taxon>
        <taxon>Metazoa</taxon>
        <taxon>Spiralia</taxon>
        <taxon>Lophotrochozoa</taxon>
        <taxon>Platyhelminthes</taxon>
        <taxon>Trematoda</taxon>
        <taxon>Digenea</taxon>
        <taxon>Strigeidida</taxon>
        <taxon>Schistosomatoidea</taxon>
        <taxon>Schistosomatidae</taxon>
        <taxon>Trichobilharzia</taxon>
    </lineage>
</organism>
<reference evidence="1" key="1">
    <citation type="submission" date="2022-06" db="EMBL/GenBank/DDBJ databases">
        <authorList>
            <person name="Berger JAMES D."/>
            <person name="Berger JAMES D."/>
        </authorList>
    </citation>
    <scope>NUCLEOTIDE SEQUENCE [LARGE SCALE GENOMIC DNA]</scope>
</reference>
<sequence length="99" mass="11164">MPCKLVQITHVLFRYHLQLAGVGTLKGQKQRLLSRFQSISQLNGSSNEADIWEVQSPITCMDTNLFVENSESFKIINTQKPANLLRFVGVVAIECLKTK</sequence>
<dbReference type="WBParaSite" id="TREG1_102740.1">
    <property type="protein sequence ID" value="TREG1_102740.1"/>
    <property type="gene ID" value="TREG1_102740"/>
</dbReference>
<proteinExistence type="predicted"/>
<name>A0AA85IKP2_TRIRE</name>
<evidence type="ECO:0000313" key="2">
    <source>
        <dbReference type="WBParaSite" id="TREG1_102740.1"/>
    </source>
</evidence>
<keyword evidence="1" id="KW-1185">Reference proteome</keyword>
<protein>
    <submittedName>
        <fullName evidence="2">Uncharacterized protein</fullName>
    </submittedName>
</protein>
<reference evidence="2" key="2">
    <citation type="submission" date="2023-11" db="UniProtKB">
        <authorList>
            <consortium name="WormBaseParasite"/>
        </authorList>
    </citation>
    <scope>IDENTIFICATION</scope>
</reference>
<evidence type="ECO:0000313" key="1">
    <source>
        <dbReference type="Proteomes" id="UP000050795"/>
    </source>
</evidence>
<dbReference type="AlphaFoldDB" id="A0AA85IKP2"/>
<accession>A0AA85IKP2</accession>
<dbReference type="Proteomes" id="UP000050795">
    <property type="component" value="Unassembled WGS sequence"/>
</dbReference>